<dbReference type="AlphaFoldDB" id="A0A0E9M1K3"/>
<dbReference type="SUPFAM" id="SSF48452">
    <property type="entry name" value="TPR-like"/>
    <property type="match status" value="1"/>
</dbReference>
<feature type="domain" description="RagB/SusD" evidence="6">
    <location>
        <begin position="143"/>
        <end position="314"/>
    </location>
</feature>
<name>A0A0E9M1K3_9BACT</name>
<sequence>MFVGMWNNGASDLGGNGKEIFVRALGESTFYVTHSVTGEPVWVAEHYSPYSRGFTRYLPSLYLFQSLEAIRETDQRPEATILNAYTIAPGLEGSAKLYPNIQDTAIYYAPMDGNSAEGQALQAWAKDRYRVQFWANGDIPLYTSTNPATALPTEAPKATSDVYGDSRYNTYKVGGWCSFPGIKKFQNDVWDPQYPTPDISSRDAIVMRLAEMYLIKAECQLHTGGDALATLNELREVRAIPGMEEANKLTGAVTLETILDERAIELCGEQQRWFDLKRTRTLVDRVKAYNAQASGQVTSNHLLRPIPQAQFDAITNESETEGTGFWQNAGY</sequence>
<protein>
    <submittedName>
        <fullName evidence="7">Outer membrane protein</fullName>
    </submittedName>
</protein>
<dbReference type="EMBL" id="BAZW01000045">
    <property type="protein sequence ID" value="GAO31359.1"/>
    <property type="molecule type" value="Genomic_DNA"/>
</dbReference>
<reference evidence="7 8" key="1">
    <citation type="journal article" date="2015" name="Microbes Environ.">
        <title>Distribution and evolution of nitrogen fixation genes in the phylum bacteroidetes.</title>
        <authorList>
            <person name="Inoue J."/>
            <person name="Oshima K."/>
            <person name="Suda W."/>
            <person name="Sakamoto M."/>
            <person name="Iino T."/>
            <person name="Noda S."/>
            <person name="Hongoh Y."/>
            <person name="Hattori M."/>
            <person name="Ohkuma M."/>
        </authorList>
    </citation>
    <scope>NUCLEOTIDE SEQUENCE [LARGE SCALE GENOMIC DNA]</scope>
    <source>
        <strain evidence="7">JCM 15548</strain>
    </source>
</reference>
<proteinExistence type="inferred from homology"/>
<comment type="similarity">
    <text evidence="2">Belongs to the SusD family.</text>
</comment>
<keyword evidence="8" id="KW-1185">Reference proteome</keyword>
<accession>A0A0E9M1K3</accession>
<dbReference type="Proteomes" id="UP000032900">
    <property type="component" value="Unassembled WGS sequence"/>
</dbReference>
<evidence type="ECO:0000256" key="4">
    <source>
        <dbReference type="ARBA" id="ARBA00023136"/>
    </source>
</evidence>
<evidence type="ECO:0000256" key="3">
    <source>
        <dbReference type="ARBA" id="ARBA00022729"/>
    </source>
</evidence>
<keyword evidence="5" id="KW-0998">Cell outer membrane</keyword>
<evidence type="ECO:0000256" key="1">
    <source>
        <dbReference type="ARBA" id="ARBA00004442"/>
    </source>
</evidence>
<gene>
    <name evidence="7" type="ORF">JCM15548_13711</name>
</gene>
<evidence type="ECO:0000313" key="8">
    <source>
        <dbReference type="Proteomes" id="UP000032900"/>
    </source>
</evidence>
<evidence type="ECO:0000256" key="5">
    <source>
        <dbReference type="ARBA" id="ARBA00023237"/>
    </source>
</evidence>
<keyword evidence="4" id="KW-0472">Membrane</keyword>
<comment type="subcellular location">
    <subcellularLocation>
        <location evidence="1">Cell outer membrane</location>
    </subcellularLocation>
</comment>
<keyword evidence="3" id="KW-0732">Signal</keyword>
<dbReference type="STRING" id="1236989.JCM15548_13711"/>
<dbReference type="Gene3D" id="1.25.40.390">
    <property type="match status" value="1"/>
</dbReference>
<dbReference type="InterPro" id="IPR011990">
    <property type="entry name" value="TPR-like_helical_dom_sf"/>
</dbReference>
<organism evidence="7 8">
    <name type="scientific">Geofilum rubicundum JCM 15548</name>
    <dbReference type="NCBI Taxonomy" id="1236989"/>
    <lineage>
        <taxon>Bacteria</taxon>
        <taxon>Pseudomonadati</taxon>
        <taxon>Bacteroidota</taxon>
        <taxon>Bacteroidia</taxon>
        <taxon>Marinilabiliales</taxon>
        <taxon>Marinilabiliaceae</taxon>
        <taxon>Geofilum</taxon>
    </lineage>
</organism>
<dbReference type="GO" id="GO:0009279">
    <property type="term" value="C:cell outer membrane"/>
    <property type="evidence" value="ECO:0007669"/>
    <property type="project" value="UniProtKB-SubCell"/>
</dbReference>
<dbReference type="InterPro" id="IPR012944">
    <property type="entry name" value="SusD_RagB_dom"/>
</dbReference>
<evidence type="ECO:0000259" key="6">
    <source>
        <dbReference type="Pfam" id="PF07980"/>
    </source>
</evidence>
<evidence type="ECO:0000313" key="7">
    <source>
        <dbReference type="EMBL" id="GAO31359.1"/>
    </source>
</evidence>
<dbReference type="Pfam" id="PF07980">
    <property type="entry name" value="SusD_RagB"/>
    <property type="match status" value="1"/>
</dbReference>
<comment type="caution">
    <text evidence="7">The sequence shown here is derived from an EMBL/GenBank/DDBJ whole genome shotgun (WGS) entry which is preliminary data.</text>
</comment>
<evidence type="ECO:0000256" key="2">
    <source>
        <dbReference type="ARBA" id="ARBA00006275"/>
    </source>
</evidence>